<evidence type="ECO:0000259" key="8">
    <source>
        <dbReference type="Pfam" id="PF08398"/>
    </source>
</evidence>
<dbReference type="Pfam" id="PF08398">
    <property type="entry name" value="Phospholip_A2_4"/>
    <property type="match status" value="1"/>
</dbReference>
<evidence type="ECO:0000256" key="2">
    <source>
        <dbReference type="ARBA" id="ARBA00005398"/>
    </source>
</evidence>
<dbReference type="SUPFAM" id="SSF88645">
    <property type="entry name" value="ssDNA viruses"/>
    <property type="match status" value="1"/>
</dbReference>
<dbReference type="GO" id="GO:0005198">
    <property type="term" value="F:structural molecule activity"/>
    <property type="evidence" value="ECO:0007669"/>
    <property type="project" value="InterPro"/>
</dbReference>
<evidence type="ECO:0000256" key="1">
    <source>
        <dbReference type="ARBA" id="ARBA00004328"/>
    </source>
</evidence>
<proteinExistence type="inferred from homology"/>
<evidence type="ECO:0000256" key="4">
    <source>
        <dbReference type="ARBA" id="ARBA00022561"/>
    </source>
</evidence>
<dbReference type="Pfam" id="PF00740">
    <property type="entry name" value="VP1_2"/>
    <property type="match status" value="1"/>
</dbReference>
<evidence type="ECO:0000313" key="10">
    <source>
        <dbReference type="EMBL" id="AIX96903.1"/>
    </source>
</evidence>
<comment type="subcellular location">
    <subcellularLocation>
        <location evidence="1">Virion</location>
    </subcellularLocation>
</comment>
<dbReference type="GO" id="GO:0039615">
    <property type="term" value="C:T=1 icosahedral viral capsid"/>
    <property type="evidence" value="ECO:0007669"/>
    <property type="project" value="UniProtKB-KW"/>
</dbReference>
<dbReference type="InterPro" id="IPR001403">
    <property type="entry name" value="Parvovirus_coat"/>
</dbReference>
<feature type="compositionally biased region" description="Low complexity" evidence="6">
    <location>
        <begin position="325"/>
        <end position="334"/>
    </location>
</feature>
<organism evidence="10 12">
    <name type="scientific">Human parvovirus 4</name>
    <dbReference type="NCBI Taxonomy" id="289365"/>
    <lineage>
        <taxon>Viruses</taxon>
        <taxon>Monodnaviria</taxon>
        <taxon>Shotokuvirae</taxon>
        <taxon>Cossaviricota</taxon>
        <taxon>Quintoviricetes</taxon>
        <taxon>Piccovirales</taxon>
        <taxon>Parvoviridae</taxon>
        <taxon>Parvovirinae</taxon>
        <taxon>Tetraparvovirus</taxon>
        <taxon>Tetraparvovirus primate1</taxon>
    </lineage>
</organism>
<dbReference type="EMBL" id="KM390025">
    <property type="protein sequence ID" value="AIX96903.1"/>
    <property type="molecule type" value="Genomic_DNA"/>
</dbReference>
<protein>
    <submittedName>
        <fullName evidence="10">VP1</fullName>
    </submittedName>
</protein>
<feature type="region of interest" description="Disordered" evidence="6">
    <location>
        <begin position="860"/>
        <end position="895"/>
    </location>
</feature>
<evidence type="ECO:0000313" key="12">
    <source>
        <dbReference type="Proteomes" id="UP000169473"/>
    </source>
</evidence>
<dbReference type="Proteomes" id="UP000169473">
    <property type="component" value="Genome"/>
</dbReference>
<feature type="compositionally biased region" description="Polar residues" evidence="6">
    <location>
        <begin position="355"/>
        <end position="364"/>
    </location>
</feature>
<evidence type="ECO:0000313" key="11">
    <source>
        <dbReference type="Proteomes" id="UP000121916"/>
    </source>
</evidence>
<dbReference type="InterPro" id="IPR013607">
    <property type="entry name" value="Phospholipase_A2-like"/>
</dbReference>
<keyword evidence="5" id="KW-0946">Virion</keyword>
<comment type="similarity">
    <text evidence="2">Belongs to the parvoviridae capsid protein family.</text>
</comment>
<evidence type="ECO:0000259" key="7">
    <source>
        <dbReference type="Pfam" id="PF00740"/>
    </source>
</evidence>
<feature type="region of interest" description="Disordered" evidence="6">
    <location>
        <begin position="317"/>
        <end position="369"/>
    </location>
</feature>
<name>A0A0A1CNM0_9VIRU</name>
<feature type="domain" description="Phospholipase A2-like" evidence="8">
    <location>
        <begin position="216"/>
        <end position="283"/>
    </location>
</feature>
<accession>A0A0A1CNM0</accession>
<dbReference type="Proteomes" id="UP000121916">
    <property type="component" value="Segment"/>
</dbReference>
<evidence type="ECO:0000313" key="9">
    <source>
        <dbReference type="EMBL" id="AIX96901.1"/>
    </source>
</evidence>
<dbReference type="InterPro" id="IPR016184">
    <property type="entry name" value="Capsid/spike_ssDNA_virus"/>
</dbReference>
<keyword evidence="3" id="KW-1140">T=1 icosahedral capsid protein</keyword>
<dbReference type="Gene3D" id="2.170.30.10">
    <property type="entry name" value="Parvovirus coat protein VP1/VP2"/>
    <property type="match status" value="1"/>
</dbReference>
<evidence type="ECO:0000256" key="5">
    <source>
        <dbReference type="ARBA" id="ARBA00022844"/>
    </source>
</evidence>
<sequence length="914" mass="101028">MSAADAYRPGGKLPLDELMQRMNRAIPVGPEPSSPANRGGGPYQTHFAIGIMYSKAFQGLLKFANALPAELSPVKQLVNQLEHYRRKTSDTRVWYRVYLDMTRLLISVAPPGAANKLRQAAAGITHSKAPNAETLRGIVRFAAAAFVPSVENIDRFFEDSLTNFGKEDLDTWKQLHEQFIKLFHPPDVGVNLVSDSRDEGADSLVEPDLERPAGGGLTLPGYNYVGPGNPLDSGSPQGPVDEAAKHHDERYAEMIEHGDIPYLHGHGADRLMNKELEEKERRGDITHLADVVVGNAIRGLWQAKETVGDIADVQLSQVLPPAPPSSDQQPAYSAGEPSAKKARIGTPEESEPTLPVQSDTNTMSVEPAGGGGGVKVKAQWIGGTSFSDSVVITSHTRTSMLADRGGYVPVYKQGSHVDSSQPVMGMKTPYSYIDVNALSAHFTPRDFQQLLDEYDEIKPKSLTIAISAIVIKDVATNQTGTTVSDSASGGITVFADDSYDYPYVLGHNQDTLPGHLPGENYVLPQYGYITRGREIDQQNSIVAISDHKTELFFLEHHDAECLGTGDHWSHHYEFPDDLPWRKLSTPNQTLYARHNPIPSSRLAIMTGVDSDGTAIWKRPEGMDVGRLPLNYVPGPALMMPTDTQIRNTTFRDPVAIGNPATSDRYSVAPLVHQPWSVRTEEWLANKTDYSVHNYLGGVAYTRRKHEESYDKHEEDRDGRVSNPSRVVQIDGDLAAPHVGHTFFVPGHTRVTSGGTDTVYSPKLYQEPVFPLFPGAVWNPNPLSYDCQIWTKIPNTECHFFAQYPLLGGWGVMTPPPMIFVKLRSQPGPPSPGAHTVPQSNLNQYAIFHLHYSMQFLVKRRKRSRRHNPEKPAPFPTTDSGRMPFTLANSLQDPNTPVYEVPSDQWIARNYSHLL</sequence>
<evidence type="ECO:0000256" key="3">
    <source>
        <dbReference type="ARBA" id="ARBA00022431"/>
    </source>
</evidence>
<dbReference type="EMBL" id="KM390024">
    <property type="protein sequence ID" value="AIX96901.1"/>
    <property type="molecule type" value="Genomic_DNA"/>
</dbReference>
<dbReference type="InterPro" id="IPR036952">
    <property type="entry name" value="VP1/VP2"/>
</dbReference>
<feature type="domain" description="Coat protein VP1/VP2 Parvovirus" evidence="7">
    <location>
        <begin position="368"/>
        <end position="870"/>
    </location>
</feature>
<reference evidence="11 12" key="1">
    <citation type="journal article" date="2015" name="Genome Announc.">
        <title>Complete genome sequences of two isolates of human parvovirus 4 from patients with acute encephalitis syndrome.</title>
        <authorList>
            <person name="Prakash S."/>
            <person name="Jain A."/>
            <person name="Seth A."/>
            <person name="Singh A.K."/>
            <person name="Jain B."/>
        </authorList>
    </citation>
    <scope>NUCLEOTIDE SEQUENCE [LARGE SCALE GENOMIC DNA]</scope>
    <source>
        <strain evidence="9">T609</strain>
        <strain evidence="10">T718</strain>
    </source>
</reference>
<keyword evidence="4" id="KW-0167">Capsid protein</keyword>
<evidence type="ECO:0000256" key="6">
    <source>
        <dbReference type="SAM" id="MobiDB-lite"/>
    </source>
</evidence>